<dbReference type="InterPro" id="IPR000719">
    <property type="entry name" value="Prot_kinase_dom"/>
</dbReference>
<comment type="caution">
    <text evidence="9">The sequence shown here is derived from an EMBL/GenBank/DDBJ whole genome shotgun (WGS) entry which is preliminary data.</text>
</comment>
<evidence type="ECO:0000313" key="10">
    <source>
        <dbReference type="Proteomes" id="UP000283530"/>
    </source>
</evidence>
<dbReference type="InterPro" id="IPR027084">
    <property type="entry name" value="Mps1_cat"/>
</dbReference>
<feature type="compositionally biased region" description="Polar residues" evidence="7">
    <location>
        <begin position="115"/>
        <end position="133"/>
    </location>
</feature>
<dbReference type="GO" id="GO:0005634">
    <property type="term" value="C:nucleus"/>
    <property type="evidence" value="ECO:0007669"/>
    <property type="project" value="TreeGrafter"/>
</dbReference>
<keyword evidence="3 6" id="KW-0547">Nucleotide-binding</keyword>
<keyword evidence="1" id="KW-0723">Serine/threonine-protein kinase</keyword>
<dbReference type="PANTHER" id="PTHR22974:SF21">
    <property type="entry name" value="DUAL SPECIFICITY PROTEIN KINASE TTK"/>
    <property type="match status" value="1"/>
</dbReference>
<dbReference type="InterPro" id="IPR017441">
    <property type="entry name" value="Protein_kinase_ATP_BS"/>
</dbReference>
<accession>A0A443PPX3</accession>
<evidence type="ECO:0000256" key="2">
    <source>
        <dbReference type="ARBA" id="ARBA00022679"/>
    </source>
</evidence>
<sequence length="798" mass="88514">MERKDDLPPTTRKSTASTLSSSPPPDFLRHVQAAFKRQRPLSMAPSNALRARRVLVPQSESSKNVVGTLPSAKGNDGGKRCLEELRNSAVPGRGSKAEVLEQRKSNVDEEAMTSPEDSSLTPPSITETMSTTRCGGENIDSIGLRREECRHGGSGLDRRNDGLLPNDTMNGGLDCKNDQVVSSSHLVIQADSMEEVKVQFPRAAYVSSACPDAPSKKCVNSLSDKAQRLNSDNQEQKQRGLLPSETADMSMRSAATHLSAKTSTLVHDQNSMSFHGKDVVHPMTRSSVGDGCSHMEMDPLNEFELNPKPVIQGASALSSSHSFQCSNAVSVRQTATSIQVSSSAPKTLPRTQDNSQSKGQSSDMKEASALEDGVADPPKAVSSDTKSTKGKGVVGDATDMQSQAPVTKTASSIANSELSQSRKMEKGVGDRGTSVPRKKNYDPDVFFKVNGKLYQKLGKIGSGGSSEVHKVISSDCTIYALKKIKLKGRDYSTAYGFCQEMEYLNKLKGKKNIIQLIDYEVTDKTLLADVLNGFMNTKDGRIKDDAYIYMVLEYGEIDLAQMLSQKWKGMDSSSWEIDENWLRFYWQQILHAVYTIHEERIVHSDLKPANFLLVKGSLKLIDFGIAKAIMSDTTNIQRDAQVGTLNYMAPEAFMWNEHDENGNIIKCGRPSDIWSLGCILYQMVYGRTPFAEYKTFWAKFKVITDRNHEIKYDPVSNPWLLDLMKKCLAWERTDRWRIPQLLQHPFLVPPIPSQLPTSREEQCKLLMQMSESYRNVPEASRLCSELQQLISNVADSSM</sequence>
<dbReference type="GO" id="GO:0033316">
    <property type="term" value="P:meiotic spindle assembly checkpoint signaling"/>
    <property type="evidence" value="ECO:0007669"/>
    <property type="project" value="TreeGrafter"/>
</dbReference>
<feature type="compositionally biased region" description="Polar residues" evidence="7">
    <location>
        <begin position="338"/>
        <end position="362"/>
    </location>
</feature>
<keyword evidence="5 6" id="KW-0067">ATP-binding</keyword>
<dbReference type="AlphaFoldDB" id="A0A443PPX3"/>
<dbReference type="Proteomes" id="UP000283530">
    <property type="component" value="Unassembled WGS sequence"/>
</dbReference>
<dbReference type="FunFam" id="1.10.510.10:FF:000224">
    <property type="entry name" value="serine/threonine-protein kinase mph1 isoform X1"/>
    <property type="match status" value="1"/>
</dbReference>
<dbReference type="Pfam" id="PF00069">
    <property type="entry name" value="Pkinase"/>
    <property type="match status" value="1"/>
</dbReference>
<dbReference type="InterPro" id="IPR008271">
    <property type="entry name" value="Ser/Thr_kinase_AS"/>
</dbReference>
<feature type="compositionally biased region" description="Basic and acidic residues" evidence="7">
    <location>
        <begin position="420"/>
        <end position="429"/>
    </location>
</feature>
<dbReference type="CDD" id="cd14131">
    <property type="entry name" value="PKc_Mps1"/>
    <property type="match status" value="1"/>
</dbReference>
<dbReference type="PROSITE" id="PS00107">
    <property type="entry name" value="PROTEIN_KINASE_ATP"/>
    <property type="match status" value="1"/>
</dbReference>
<evidence type="ECO:0000256" key="4">
    <source>
        <dbReference type="ARBA" id="ARBA00022777"/>
    </source>
</evidence>
<dbReference type="GO" id="GO:0004674">
    <property type="term" value="F:protein serine/threonine kinase activity"/>
    <property type="evidence" value="ECO:0007669"/>
    <property type="project" value="UniProtKB-KW"/>
</dbReference>
<organism evidence="9 10">
    <name type="scientific">Cinnamomum micranthum f. kanehirae</name>
    <dbReference type="NCBI Taxonomy" id="337451"/>
    <lineage>
        <taxon>Eukaryota</taxon>
        <taxon>Viridiplantae</taxon>
        <taxon>Streptophyta</taxon>
        <taxon>Embryophyta</taxon>
        <taxon>Tracheophyta</taxon>
        <taxon>Spermatophyta</taxon>
        <taxon>Magnoliopsida</taxon>
        <taxon>Magnoliidae</taxon>
        <taxon>Laurales</taxon>
        <taxon>Lauraceae</taxon>
        <taxon>Cinnamomum</taxon>
    </lineage>
</organism>
<feature type="region of interest" description="Disordered" evidence="7">
    <location>
        <begin position="54"/>
        <end position="138"/>
    </location>
</feature>
<feature type="compositionally biased region" description="Basic and acidic residues" evidence="7">
    <location>
        <begin position="76"/>
        <end position="86"/>
    </location>
</feature>
<feature type="region of interest" description="Disordered" evidence="7">
    <location>
        <begin position="1"/>
        <end position="27"/>
    </location>
</feature>
<feature type="region of interest" description="Disordered" evidence="7">
    <location>
        <begin position="221"/>
        <end position="246"/>
    </location>
</feature>
<dbReference type="STRING" id="337451.A0A443PPX3"/>
<dbReference type="PANTHER" id="PTHR22974">
    <property type="entry name" value="MIXED LINEAGE PROTEIN KINASE"/>
    <property type="match status" value="1"/>
</dbReference>
<dbReference type="GO" id="GO:0000776">
    <property type="term" value="C:kinetochore"/>
    <property type="evidence" value="ECO:0007669"/>
    <property type="project" value="TreeGrafter"/>
</dbReference>
<dbReference type="InterPro" id="IPR011009">
    <property type="entry name" value="Kinase-like_dom_sf"/>
</dbReference>
<evidence type="ECO:0000256" key="7">
    <source>
        <dbReference type="SAM" id="MobiDB-lite"/>
    </source>
</evidence>
<dbReference type="OrthoDB" id="20524at2759"/>
<dbReference type="FunFam" id="3.30.200.20:FF:000131">
    <property type="entry name" value="Dual specificity protein kinase TTK"/>
    <property type="match status" value="1"/>
</dbReference>
<keyword evidence="10" id="KW-1185">Reference proteome</keyword>
<keyword evidence="2" id="KW-0808">Transferase</keyword>
<gene>
    <name evidence="9" type="ORF">CKAN_02205900</name>
</gene>
<dbReference type="GO" id="GO:0034501">
    <property type="term" value="P:protein localization to kinetochore"/>
    <property type="evidence" value="ECO:0007669"/>
    <property type="project" value="TreeGrafter"/>
</dbReference>
<feature type="compositionally biased region" description="Basic and acidic residues" evidence="7">
    <location>
        <begin position="95"/>
        <end position="107"/>
    </location>
</feature>
<feature type="region of interest" description="Disordered" evidence="7">
    <location>
        <begin position="338"/>
        <end position="439"/>
    </location>
</feature>
<evidence type="ECO:0000256" key="6">
    <source>
        <dbReference type="PROSITE-ProRule" id="PRU10141"/>
    </source>
</evidence>
<feature type="domain" description="Protein kinase" evidence="8">
    <location>
        <begin position="454"/>
        <end position="747"/>
    </location>
</feature>
<dbReference type="EMBL" id="QPKB01000009">
    <property type="protein sequence ID" value="RWR92834.1"/>
    <property type="molecule type" value="Genomic_DNA"/>
</dbReference>
<dbReference type="Gene3D" id="3.30.200.20">
    <property type="entry name" value="Phosphorylase Kinase, domain 1"/>
    <property type="match status" value="1"/>
</dbReference>
<reference evidence="9 10" key="1">
    <citation type="journal article" date="2019" name="Nat. Plants">
        <title>Stout camphor tree genome fills gaps in understanding of flowering plant genome evolution.</title>
        <authorList>
            <person name="Chaw S.M."/>
            <person name="Liu Y.C."/>
            <person name="Wu Y.W."/>
            <person name="Wang H.Y."/>
            <person name="Lin C.I."/>
            <person name="Wu C.S."/>
            <person name="Ke H.M."/>
            <person name="Chang L.Y."/>
            <person name="Hsu C.Y."/>
            <person name="Yang H.T."/>
            <person name="Sudianto E."/>
            <person name="Hsu M.H."/>
            <person name="Wu K.P."/>
            <person name="Wang L.N."/>
            <person name="Leebens-Mack J.H."/>
            <person name="Tsai I.J."/>
        </authorList>
    </citation>
    <scope>NUCLEOTIDE SEQUENCE [LARGE SCALE GENOMIC DNA]</scope>
    <source>
        <strain evidence="10">cv. Chaw 1501</strain>
        <tissue evidence="9">Young leaves</tissue>
    </source>
</reference>
<evidence type="ECO:0000259" key="8">
    <source>
        <dbReference type="PROSITE" id="PS50011"/>
    </source>
</evidence>
<dbReference type="GO" id="GO:0098813">
    <property type="term" value="P:nuclear chromosome segregation"/>
    <property type="evidence" value="ECO:0007669"/>
    <property type="project" value="UniProtKB-ARBA"/>
</dbReference>
<feature type="compositionally biased region" description="Low complexity" evidence="7">
    <location>
        <begin position="10"/>
        <end position="21"/>
    </location>
</feature>
<dbReference type="GO" id="GO:0004712">
    <property type="term" value="F:protein serine/threonine/tyrosine kinase activity"/>
    <property type="evidence" value="ECO:0007669"/>
    <property type="project" value="TreeGrafter"/>
</dbReference>
<dbReference type="GO" id="GO:0007094">
    <property type="term" value="P:mitotic spindle assembly checkpoint signaling"/>
    <property type="evidence" value="ECO:0007669"/>
    <property type="project" value="TreeGrafter"/>
</dbReference>
<proteinExistence type="predicted"/>
<dbReference type="Gene3D" id="1.10.510.10">
    <property type="entry name" value="Transferase(Phosphotransferase) domain 1"/>
    <property type="match status" value="1"/>
</dbReference>
<dbReference type="GO" id="GO:0005524">
    <property type="term" value="F:ATP binding"/>
    <property type="evidence" value="ECO:0007669"/>
    <property type="project" value="UniProtKB-UniRule"/>
</dbReference>
<keyword evidence="4 9" id="KW-0418">Kinase</keyword>
<dbReference type="PROSITE" id="PS50011">
    <property type="entry name" value="PROTEIN_KINASE_DOM"/>
    <property type="match status" value="1"/>
</dbReference>
<feature type="binding site" evidence="6">
    <location>
        <position position="482"/>
    </location>
    <ligand>
        <name>ATP</name>
        <dbReference type="ChEBI" id="CHEBI:30616"/>
    </ligand>
</feature>
<feature type="compositionally biased region" description="Polar residues" evidence="7">
    <location>
        <begin position="399"/>
        <end position="419"/>
    </location>
</feature>
<name>A0A443PPX3_9MAGN</name>
<feature type="compositionally biased region" description="Polar residues" evidence="7">
    <location>
        <begin position="221"/>
        <end position="233"/>
    </location>
</feature>
<dbReference type="PROSITE" id="PS00108">
    <property type="entry name" value="PROTEIN_KINASE_ST"/>
    <property type="match status" value="1"/>
</dbReference>
<evidence type="ECO:0000256" key="5">
    <source>
        <dbReference type="ARBA" id="ARBA00022840"/>
    </source>
</evidence>
<protein>
    <submittedName>
        <fullName evidence="9">Putative serine/threonine-protein kinase mps1 isoform X2</fullName>
    </submittedName>
</protein>
<dbReference type="SMART" id="SM00220">
    <property type="entry name" value="S_TKc"/>
    <property type="match status" value="1"/>
</dbReference>
<evidence type="ECO:0000256" key="1">
    <source>
        <dbReference type="ARBA" id="ARBA00022527"/>
    </source>
</evidence>
<evidence type="ECO:0000256" key="3">
    <source>
        <dbReference type="ARBA" id="ARBA00022741"/>
    </source>
</evidence>
<dbReference type="SUPFAM" id="SSF56112">
    <property type="entry name" value="Protein kinase-like (PK-like)"/>
    <property type="match status" value="1"/>
</dbReference>
<evidence type="ECO:0000313" key="9">
    <source>
        <dbReference type="EMBL" id="RWR92834.1"/>
    </source>
</evidence>